<evidence type="ECO:0000313" key="1">
    <source>
        <dbReference type="EMBL" id="MDR6900192.1"/>
    </source>
</evidence>
<dbReference type="Proteomes" id="UP001250791">
    <property type="component" value="Unassembled WGS sequence"/>
</dbReference>
<gene>
    <name evidence="1" type="ORF">J2W52_001807</name>
</gene>
<name>A0ABU1SPB8_9HYPH</name>
<keyword evidence="2" id="KW-1185">Reference proteome</keyword>
<sequence length="69" mass="7278">MAASGGATAYELMSQFGWTNSKQAEVYTKGADRARLGVKASRIVSEQLANELAPPCESGEGNVAENETK</sequence>
<protein>
    <recommendedName>
        <fullName evidence="3">Phage integrase family protein</fullName>
    </recommendedName>
</protein>
<evidence type="ECO:0008006" key="3">
    <source>
        <dbReference type="Google" id="ProtNLM"/>
    </source>
</evidence>
<dbReference type="EMBL" id="JAVDUP010000002">
    <property type="protein sequence ID" value="MDR6900192.1"/>
    <property type="molecule type" value="Genomic_DNA"/>
</dbReference>
<organism evidence="1 2">
    <name type="scientific">Rhizobium miluonense</name>
    <dbReference type="NCBI Taxonomy" id="411945"/>
    <lineage>
        <taxon>Bacteria</taxon>
        <taxon>Pseudomonadati</taxon>
        <taxon>Pseudomonadota</taxon>
        <taxon>Alphaproteobacteria</taxon>
        <taxon>Hyphomicrobiales</taxon>
        <taxon>Rhizobiaceae</taxon>
        <taxon>Rhizobium/Agrobacterium group</taxon>
        <taxon>Rhizobium</taxon>
    </lineage>
</organism>
<accession>A0ABU1SPB8</accession>
<evidence type="ECO:0000313" key="2">
    <source>
        <dbReference type="Proteomes" id="UP001250791"/>
    </source>
</evidence>
<reference evidence="1 2" key="1">
    <citation type="submission" date="2023-07" db="EMBL/GenBank/DDBJ databases">
        <title>Sorghum-associated microbial communities from plants grown in Nebraska, USA.</title>
        <authorList>
            <person name="Schachtman D."/>
        </authorList>
    </citation>
    <scope>NUCLEOTIDE SEQUENCE [LARGE SCALE GENOMIC DNA]</scope>
    <source>
        <strain evidence="1 2">3199</strain>
    </source>
</reference>
<proteinExistence type="predicted"/>
<comment type="caution">
    <text evidence="1">The sequence shown here is derived from an EMBL/GenBank/DDBJ whole genome shotgun (WGS) entry which is preliminary data.</text>
</comment>